<organism evidence="2">
    <name type="scientific">Eutreptiella gymnastica</name>
    <dbReference type="NCBI Taxonomy" id="73025"/>
    <lineage>
        <taxon>Eukaryota</taxon>
        <taxon>Discoba</taxon>
        <taxon>Euglenozoa</taxon>
        <taxon>Euglenida</taxon>
        <taxon>Spirocuta</taxon>
        <taxon>Euglenophyceae</taxon>
        <taxon>Eutreptiales</taxon>
        <taxon>Eutreptiaceae</taxon>
        <taxon>Eutreptiella</taxon>
    </lineage>
</organism>
<dbReference type="NCBIfam" id="NF047558">
    <property type="entry name" value="TPR_END_plus"/>
    <property type="match status" value="1"/>
</dbReference>
<dbReference type="SUPFAM" id="SSF48452">
    <property type="entry name" value="TPR-like"/>
    <property type="match status" value="1"/>
</dbReference>
<evidence type="ECO:0000256" key="1">
    <source>
        <dbReference type="SAM" id="MobiDB-lite"/>
    </source>
</evidence>
<dbReference type="AlphaFoldDB" id="A0A7S1NLC2"/>
<protein>
    <recommendedName>
        <fullName evidence="3">PDZ domain-containing protein</fullName>
    </recommendedName>
</protein>
<dbReference type="EMBL" id="HBGA01103127">
    <property type="protein sequence ID" value="CAD9027168.1"/>
    <property type="molecule type" value="Transcribed_RNA"/>
</dbReference>
<dbReference type="PANTHER" id="PTHR47661:SF3">
    <property type="entry name" value="PROTEIN CONTAINING PDZ DOMAIN, A K-BOX DOMAIN, AND A TPR REGION"/>
    <property type="match status" value="1"/>
</dbReference>
<evidence type="ECO:0000313" key="2">
    <source>
        <dbReference type="EMBL" id="CAD9027168.1"/>
    </source>
</evidence>
<gene>
    <name evidence="2" type="ORF">EGYM00392_LOCUS38298</name>
</gene>
<proteinExistence type="predicted"/>
<dbReference type="Gene3D" id="1.25.40.10">
    <property type="entry name" value="Tetratricopeptide repeat domain"/>
    <property type="match status" value="1"/>
</dbReference>
<feature type="region of interest" description="Disordered" evidence="1">
    <location>
        <begin position="155"/>
        <end position="177"/>
    </location>
</feature>
<name>A0A7S1NLC2_9EUGL</name>
<evidence type="ECO:0008006" key="3">
    <source>
        <dbReference type="Google" id="ProtNLM"/>
    </source>
</evidence>
<reference evidence="2" key="1">
    <citation type="submission" date="2021-01" db="EMBL/GenBank/DDBJ databases">
        <authorList>
            <person name="Corre E."/>
            <person name="Pelletier E."/>
            <person name="Niang G."/>
            <person name="Scheremetjew M."/>
            <person name="Finn R."/>
            <person name="Kale V."/>
            <person name="Holt S."/>
            <person name="Cochrane G."/>
            <person name="Meng A."/>
            <person name="Brown T."/>
            <person name="Cohen L."/>
        </authorList>
    </citation>
    <scope>NUCLEOTIDE SEQUENCE</scope>
    <source>
        <strain evidence="2">NIES-381</strain>
    </source>
</reference>
<sequence>MAYFTDDASNRSRLLVALAATACAGVFLSATSSSAATQLVAVQPAVSTSTNAATIVASTRFPQTSGVRTYNQVAYSMPATTSESEEIMYTEVAAPTLRPGHVVLAAVAAFGAVFMYMKKAVGGVTGVSRPQQIALDSIPIASVPGYQPPRRSMALNAEEATSSRDRSKATATTGPGEQAEFYEVELEKPLKIGLGRGNDGRVYIARVPPGKEYEKFTVGDMVTKCSASFGPEIWEALNYGQVMFAIKTRNGNVFLEIQKRYGDMSIFETKRNSRFASERAGGNYGAGTAQVQTENYMLLKDAEKKREGMWREAVGLVKSKKYEDALVMFEEIIGLEPQNYIGDNFALTTDMFRISHYQMACVYSLVGNQDAALDSLKEALNAGFDDYDQVRSDPDLAGVRELPEFNELINRYDESFINTEALNALKGMFGGMFGGKK</sequence>
<dbReference type="InterPro" id="IPR011990">
    <property type="entry name" value="TPR-like_helical_dom_sf"/>
</dbReference>
<dbReference type="PANTHER" id="PTHR47661">
    <property type="entry name" value="PHOSPHOGLUCAN PHOSPHATASE LSF1, CHLOROPLASTIC"/>
    <property type="match status" value="1"/>
</dbReference>
<accession>A0A7S1NLC2</accession>